<keyword evidence="4" id="KW-1185">Reference proteome</keyword>
<name>A0A381E0T8_9GAMM</name>
<reference evidence="3 4" key="1">
    <citation type="submission" date="2018-06" db="EMBL/GenBank/DDBJ databases">
        <authorList>
            <consortium name="Pathogen Informatics"/>
            <person name="Doyle S."/>
        </authorList>
    </citation>
    <scope>NUCLEOTIDE SEQUENCE [LARGE SCALE GENOMIC DNA]</scope>
    <source>
        <strain evidence="3 4">NCTC13294</strain>
    </source>
</reference>
<feature type="compositionally biased region" description="Polar residues" evidence="1">
    <location>
        <begin position="185"/>
        <end position="197"/>
    </location>
</feature>
<feature type="chain" id="PRO_5016913086" evidence="2">
    <location>
        <begin position="19"/>
        <end position="380"/>
    </location>
</feature>
<feature type="region of interest" description="Disordered" evidence="1">
    <location>
        <begin position="185"/>
        <end position="206"/>
    </location>
</feature>
<dbReference type="AlphaFoldDB" id="A0A381E0T8"/>
<dbReference type="InterPro" id="IPR009560">
    <property type="entry name" value="DUF1176"/>
</dbReference>
<dbReference type="Proteomes" id="UP000254572">
    <property type="component" value="Unassembled WGS sequence"/>
</dbReference>
<dbReference type="RefSeq" id="WP_115610817.1">
    <property type="nucleotide sequence ID" value="NZ_JBHLZC010000001.1"/>
</dbReference>
<sequence length="380" mass="40684">MKKTLFSFMLAAAPAAYAFDGLTYDGGPIETGAGMQPPHWILVCDNTGTCRAAGYQHNNTEHQTFLPVSLLLTRQAGADAKVEAQVRLLPAAGQERNTGGITLQLTDWSQKNAKPVDYGPVQTDDKGIATLSDSQTAALLAHLRTPEPSIKFIADDGSDNAPYWTPYSNREHLAILAKMDEYQGRSGTPSALLNPGTSDKAVPPPAPAPEISAAAVKEDGSGDTITPENKKHAALLKLLQPYGQEKNCAFSSSAPDKRGQNITLYPLNDKQTLAETICQYGEEKGFYLFAILSADLKKVEKTVGGPISTGYNGYGEILGARQLDDKGCGIDDLYLWNGTDFVLASKNSNGLCGKGFPSGAWNSLPNYTSNIREANEKAAH</sequence>
<feature type="signal peptide" evidence="2">
    <location>
        <begin position="1"/>
        <end position="18"/>
    </location>
</feature>
<evidence type="ECO:0000313" key="3">
    <source>
        <dbReference type="EMBL" id="SUX19545.1"/>
    </source>
</evidence>
<protein>
    <submittedName>
        <fullName evidence="3">Protein of uncharacterized function (DUF1176)</fullName>
    </submittedName>
</protein>
<keyword evidence="2" id="KW-0732">Signal</keyword>
<gene>
    <name evidence="3" type="ORF">NCTC13294_00539</name>
</gene>
<organism evidence="3 4">
    <name type="scientific">Cardiobacterium valvarum</name>
    <dbReference type="NCBI Taxonomy" id="194702"/>
    <lineage>
        <taxon>Bacteria</taxon>
        <taxon>Pseudomonadati</taxon>
        <taxon>Pseudomonadota</taxon>
        <taxon>Gammaproteobacteria</taxon>
        <taxon>Cardiobacteriales</taxon>
        <taxon>Cardiobacteriaceae</taxon>
        <taxon>Cardiobacterium</taxon>
    </lineage>
</organism>
<dbReference type="EMBL" id="UFUW01000001">
    <property type="protein sequence ID" value="SUX19545.1"/>
    <property type="molecule type" value="Genomic_DNA"/>
</dbReference>
<dbReference type="Pfam" id="PF06674">
    <property type="entry name" value="DUF1176"/>
    <property type="match status" value="1"/>
</dbReference>
<evidence type="ECO:0000256" key="1">
    <source>
        <dbReference type="SAM" id="MobiDB-lite"/>
    </source>
</evidence>
<evidence type="ECO:0000313" key="4">
    <source>
        <dbReference type="Proteomes" id="UP000254572"/>
    </source>
</evidence>
<evidence type="ECO:0000256" key="2">
    <source>
        <dbReference type="SAM" id="SignalP"/>
    </source>
</evidence>
<accession>A0A381E0T8</accession>
<proteinExistence type="predicted"/>
<dbReference type="OrthoDB" id="6183301at2"/>